<keyword evidence="3" id="KW-1185">Reference proteome</keyword>
<protein>
    <submittedName>
        <fullName evidence="2">Uncharacterized protein</fullName>
    </submittedName>
</protein>
<name>A0A8R1HLN7_CAEJA</name>
<feature type="compositionally biased region" description="Basic residues" evidence="1">
    <location>
        <begin position="71"/>
        <end position="85"/>
    </location>
</feature>
<sequence length="95" mass="10874">MTGTIALKPIFQKWYLPRNKPKPCSLCEVCFKPFSLANIDTHLEAGCAAEIYARYNMTPEKVPVKKEKSLSRKNKISKNSRKIKPVGKTEKRGYE</sequence>
<feature type="region of interest" description="Disordered" evidence="1">
    <location>
        <begin position="62"/>
        <end position="95"/>
    </location>
</feature>
<reference evidence="2" key="2">
    <citation type="submission" date="2022-06" db="UniProtKB">
        <authorList>
            <consortium name="EnsemblMetazoa"/>
        </authorList>
    </citation>
    <scope>IDENTIFICATION</scope>
    <source>
        <strain evidence="2">DF5081</strain>
    </source>
</reference>
<proteinExistence type="predicted"/>
<evidence type="ECO:0000313" key="3">
    <source>
        <dbReference type="Proteomes" id="UP000005237"/>
    </source>
</evidence>
<accession>A0A8R1HLN7</accession>
<evidence type="ECO:0000256" key="1">
    <source>
        <dbReference type="SAM" id="MobiDB-lite"/>
    </source>
</evidence>
<reference evidence="3" key="1">
    <citation type="submission" date="2010-08" db="EMBL/GenBank/DDBJ databases">
        <authorList>
            <consortium name="Caenorhabditis japonica Sequencing Consortium"/>
            <person name="Wilson R.K."/>
        </authorList>
    </citation>
    <scope>NUCLEOTIDE SEQUENCE [LARGE SCALE GENOMIC DNA]</scope>
    <source>
        <strain evidence="3">DF5081</strain>
    </source>
</reference>
<dbReference type="AlphaFoldDB" id="A0A8R1HLN7"/>
<dbReference type="EnsemblMetazoa" id="CJA01975.1">
    <property type="protein sequence ID" value="CJA01975.1"/>
    <property type="gene ID" value="WBGene00121179"/>
</dbReference>
<evidence type="ECO:0000313" key="2">
    <source>
        <dbReference type="EnsemblMetazoa" id="CJA01975.1"/>
    </source>
</evidence>
<dbReference type="Proteomes" id="UP000005237">
    <property type="component" value="Unassembled WGS sequence"/>
</dbReference>
<organism evidence="2 3">
    <name type="scientific">Caenorhabditis japonica</name>
    <dbReference type="NCBI Taxonomy" id="281687"/>
    <lineage>
        <taxon>Eukaryota</taxon>
        <taxon>Metazoa</taxon>
        <taxon>Ecdysozoa</taxon>
        <taxon>Nematoda</taxon>
        <taxon>Chromadorea</taxon>
        <taxon>Rhabditida</taxon>
        <taxon>Rhabditina</taxon>
        <taxon>Rhabditomorpha</taxon>
        <taxon>Rhabditoidea</taxon>
        <taxon>Rhabditidae</taxon>
        <taxon>Peloderinae</taxon>
        <taxon>Caenorhabditis</taxon>
    </lineage>
</organism>